<evidence type="ECO:0000256" key="3">
    <source>
        <dbReference type="ARBA" id="ARBA00022679"/>
    </source>
</evidence>
<keyword evidence="6 7" id="KW-0067">ATP-binding</keyword>
<keyword evidence="4 7" id="KW-0547">Nucleotide-binding</keyword>
<dbReference type="Pfam" id="PF00069">
    <property type="entry name" value="Pkinase"/>
    <property type="match status" value="1"/>
</dbReference>
<evidence type="ECO:0000256" key="5">
    <source>
        <dbReference type="ARBA" id="ARBA00022777"/>
    </source>
</evidence>
<dbReference type="Gene3D" id="3.30.200.20">
    <property type="entry name" value="Phosphorylase Kinase, domain 1"/>
    <property type="match status" value="1"/>
</dbReference>
<dbReference type="InterPro" id="IPR017441">
    <property type="entry name" value="Protein_kinase_ATP_BS"/>
</dbReference>
<dbReference type="EMBL" id="WEGK01000024">
    <property type="protein sequence ID" value="MQY23896.1"/>
    <property type="molecule type" value="Genomic_DNA"/>
</dbReference>
<dbReference type="CDD" id="cd14014">
    <property type="entry name" value="STKc_PknB_like"/>
    <property type="match status" value="1"/>
</dbReference>
<evidence type="ECO:0000256" key="7">
    <source>
        <dbReference type="PROSITE-ProRule" id="PRU10141"/>
    </source>
</evidence>
<sequence length="512" mass="55243">MPVFRDDSDVPYPPQTDPGRLALGRVVDDRYLIIAKLGQGGMGTVWKARDSRIARDVAIKEPHLPRLLSEADRAVVALRLEREARAAAQIDHPAVVTIHDVLTGHEQPLIVMEFIDGQSLADLLAEGTLTPDRAARIALPIVGALVAAHACDVLHRDVKPSNIMIGRGGRVVLTDFGVASVQGEASTTYTGAVAGSDDYTAPERIRGVAPGPESDLFSLGAVLYTATEGFSPFARLSRQATFEAVQFSEPPPPRRAGDLTDLVLGLLRKDPAARPGIAEITAILEHVAATPPGPNSEREEPVEPSAPDLAEPARPKWVLLALTALCAAVIAGLVVALVMWFGGIARHPMDEPRATAAEKPVVPPGWTAVHKIGATIAVPSGYQAVDLYDHGGGVAFQTTRGQVDRELLLLRWDIPGGTPEERAHYWYWQNLQNTAIADQQVTLSRMRVNGRTGIVLTMTFRGDGGQLWRKRELYYDSGHQPWKIVVDWAVDGAQNTDGDDLFEGAVRSFSTG</sequence>
<proteinExistence type="predicted"/>
<feature type="domain" description="Protein kinase" evidence="10">
    <location>
        <begin position="31"/>
        <end position="289"/>
    </location>
</feature>
<reference evidence="11 12" key="1">
    <citation type="submission" date="2019-10" db="EMBL/GenBank/DDBJ databases">
        <title>Nocardia macrotermitis sp. nov. and Nocardia aurantia sp. nov., isolated from the gut of fungus growing-termite Macrotermes natalensis.</title>
        <authorList>
            <person name="Benndorf R."/>
            <person name="Schwitalla J."/>
            <person name="Martin K."/>
            <person name="De Beer W."/>
            <person name="Kaster A.-K."/>
            <person name="Vollmers J."/>
            <person name="Poulsen M."/>
            <person name="Beemelmanns C."/>
        </authorList>
    </citation>
    <scope>NUCLEOTIDE SEQUENCE [LARGE SCALE GENOMIC DNA]</scope>
    <source>
        <strain evidence="11 12">RB20</strain>
    </source>
</reference>
<dbReference type="PROSITE" id="PS00108">
    <property type="entry name" value="PROTEIN_KINASE_ST"/>
    <property type="match status" value="1"/>
</dbReference>
<evidence type="ECO:0000256" key="1">
    <source>
        <dbReference type="ARBA" id="ARBA00012513"/>
    </source>
</evidence>
<dbReference type="SUPFAM" id="SSF56112">
    <property type="entry name" value="Protein kinase-like (PK-like)"/>
    <property type="match status" value="1"/>
</dbReference>
<dbReference type="InterPro" id="IPR000719">
    <property type="entry name" value="Prot_kinase_dom"/>
</dbReference>
<evidence type="ECO:0000256" key="2">
    <source>
        <dbReference type="ARBA" id="ARBA00022527"/>
    </source>
</evidence>
<evidence type="ECO:0000256" key="6">
    <source>
        <dbReference type="ARBA" id="ARBA00022840"/>
    </source>
</evidence>
<dbReference type="AlphaFoldDB" id="A0A7K0DDL4"/>
<keyword evidence="9" id="KW-0472">Membrane</keyword>
<evidence type="ECO:0000256" key="8">
    <source>
        <dbReference type="SAM" id="MobiDB-lite"/>
    </source>
</evidence>
<keyword evidence="9" id="KW-1133">Transmembrane helix</keyword>
<dbReference type="GO" id="GO:0004674">
    <property type="term" value="F:protein serine/threonine kinase activity"/>
    <property type="evidence" value="ECO:0007669"/>
    <property type="project" value="UniProtKB-KW"/>
</dbReference>
<feature type="binding site" evidence="7">
    <location>
        <position position="60"/>
    </location>
    <ligand>
        <name>ATP</name>
        <dbReference type="ChEBI" id="CHEBI:30616"/>
    </ligand>
</feature>
<dbReference type="RefSeq" id="WP_227834160.1">
    <property type="nucleotide sequence ID" value="NZ_WEGK01000024.1"/>
</dbReference>
<keyword evidence="3 11" id="KW-0808">Transferase</keyword>
<dbReference type="InterPro" id="IPR011009">
    <property type="entry name" value="Kinase-like_dom_sf"/>
</dbReference>
<dbReference type="PROSITE" id="PS50011">
    <property type="entry name" value="PROTEIN_KINASE_DOM"/>
    <property type="match status" value="1"/>
</dbReference>
<dbReference type="PROSITE" id="PS00107">
    <property type="entry name" value="PROTEIN_KINASE_ATP"/>
    <property type="match status" value="1"/>
</dbReference>
<keyword evidence="12" id="KW-1185">Reference proteome</keyword>
<dbReference type="Proteomes" id="UP000438448">
    <property type="component" value="Unassembled WGS sequence"/>
</dbReference>
<dbReference type="EC" id="2.7.11.1" evidence="1"/>
<dbReference type="InterPro" id="IPR008271">
    <property type="entry name" value="Ser/Thr_kinase_AS"/>
</dbReference>
<keyword evidence="5 11" id="KW-0418">Kinase</keyword>
<gene>
    <name evidence="11" type="primary">pknD_22</name>
    <name evidence="11" type="ORF">NRB20_70290</name>
</gene>
<dbReference type="PANTHER" id="PTHR43289">
    <property type="entry name" value="MITOGEN-ACTIVATED PROTEIN KINASE KINASE KINASE 20-RELATED"/>
    <property type="match status" value="1"/>
</dbReference>
<accession>A0A7K0DDL4</accession>
<evidence type="ECO:0000256" key="4">
    <source>
        <dbReference type="ARBA" id="ARBA00022741"/>
    </source>
</evidence>
<dbReference type="Gene3D" id="1.10.510.10">
    <property type="entry name" value="Transferase(Phosphotransferase) domain 1"/>
    <property type="match status" value="1"/>
</dbReference>
<dbReference type="PANTHER" id="PTHR43289:SF6">
    <property type="entry name" value="SERINE_THREONINE-PROTEIN KINASE NEKL-3"/>
    <property type="match status" value="1"/>
</dbReference>
<evidence type="ECO:0000256" key="9">
    <source>
        <dbReference type="SAM" id="Phobius"/>
    </source>
</evidence>
<keyword evidence="9" id="KW-0812">Transmembrane</keyword>
<dbReference type="GO" id="GO:0005524">
    <property type="term" value="F:ATP binding"/>
    <property type="evidence" value="ECO:0007669"/>
    <property type="project" value="UniProtKB-UniRule"/>
</dbReference>
<comment type="caution">
    <text evidence="11">The sequence shown here is derived from an EMBL/GenBank/DDBJ whole genome shotgun (WGS) entry which is preliminary data.</text>
</comment>
<evidence type="ECO:0000259" key="10">
    <source>
        <dbReference type="PROSITE" id="PS50011"/>
    </source>
</evidence>
<name>A0A7K0DDL4_9NOCA</name>
<feature type="region of interest" description="Disordered" evidence="8">
    <location>
        <begin position="289"/>
        <end position="309"/>
    </location>
</feature>
<feature type="transmembrane region" description="Helical" evidence="9">
    <location>
        <begin position="317"/>
        <end position="341"/>
    </location>
</feature>
<evidence type="ECO:0000313" key="12">
    <source>
        <dbReference type="Proteomes" id="UP000438448"/>
    </source>
</evidence>
<dbReference type="SMART" id="SM00220">
    <property type="entry name" value="S_TKc"/>
    <property type="match status" value="1"/>
</dbReference>
<organism evidence="11 12">
    <name type="scientific">Nocardia macrotermitis</name>
    <dbReference type="NCBI Taxonomy" id="2585198"/>
    <lineage>
        <taxon>Bacteria</taxon>
        <taxon>Bacillati</taxon>
        <taxon>Actinomycetota</taxon>
        <taxon>Actinomycetes</taxon>
        <taxon>Mycobacteriales</taxon>
        <taxon>Nocardiaceae</taxon>
        <taxon>Nocardia</taxon>
    </lineage>
</organism>
<keyword evidence="2" id="KW-0723">Serine/threonine-protein kinase</keyword>
<protein>
    <recommendedName>
        <fullName evidence="1">non-specific serine/threonine protein kinase</fullName>
        <ecNumber evidence="1">2.7.11.1</ecNumber>
    </recommendedName>
</protein>
<evidence type="ECO:0000313" key="11">
    <source>
        <dbReference type="EMBL" id="MQY23896.1"/>
    </source>
</evidence>